<dbReference type="SUPFAM" id="SSF53223">
    <property type="entry name" value="Aminoacid dehydrogenase-like, N-terminal domain"/>
    <property type="match status" value="1"/>
</dbReference>
<dbReference type="PRINTS" id="PR00085">
    <property type="entry name" value="THFDHDRGNASE"/>
</dbReference>
<evidence type="ECO:0000256" key="8">
    <source>
        <dbReference type="ARBA" id="ARBA00023002"/>
    </source>
</evidence>
<dbReference type="GO" id="GO:0009086">
    <property type="term" value="P:methionine biosynthetic process"/>
    <property type="evidence" value="ECO:0007669"/>
    <property type="project" value="UniProtKB-KW"/>
</dbReference>
<dbReference type="PROSITE" id="PS00766">
    <property type="entry name" value="THF_DHG_CYH_1"/>
    <property type="match status" value="1"/>
</dbReference>
<feature type="domain" description="Tetrahydrofolate dehydrogenase/cyclohydrolase NAD(P)-binding" evidence="13">
    <location>
        <begin position="134"/>
        <end position="275"/>
    </location>
</feature>
<dbReference type="EMBL" id="UINC01003282">
    <property type="protein sequence ID" value="SVA04959.1"/>
    <property type="molecule type" value="Genomic_DNA"/>
</dbReference>
<dbReference type="GO" id="GO:0004477">
    <property type="term" value="F:methenyltetrahydrofolate cyclohydrolase activity"/>
    <property type="evidence" value="ECO:0007669"/>
    <property type="project" value="TreeGrafter"/>
</dbReference>
<evidence type="ECO:0000256" key="3">
    <source>
        <dbReference type="ARBA" id="ARBA00022563"/>
    </source>
</evidence>
<evidence type="ECO:0000256" key="2">
    <source>
        <dbReference type="ARBA" id="ARBA00011738"/>
    </source>
</evidence>
<dbReference type="PANTHER" id="PTHR48099:SF5">
    <property type="entry name" value="C-1-TETRAHYDROFOLATE SYNTHASE, CYTOPLASMIC"/>
    <property type="match status" value="1"/>
</dbReference>
<dbReference type="GO" id="GO:0004488">
    <property type="term" value="F:methylenetetrahydrofolate dehydrogenase (NADP+) activity"/>
    <property type="evidence" value="ECO:0007669"/>
    <property type="project" value="InterPro"/>
</dbReference>
<dbReference type="PROSITE" id="PS00767">
    <property type="entry name" value="THF_DHG_CYH_2"/>
    <property type="match status" value="1"/>
</dbReference>
<dbReference type="GO" id="GO:0005829">
    <property type="term" value="C:cytosol"/>
    <property type="evidence" value="ECO:0007669"/>
    <property type="project" value="TreeGrafter"/>
</dbReference>
<dbReference type="HAMAP" id="MF_01576">
    <property type="entry name" value="THF_DHG_CYH"/>
    <property type="match status" value="1"/>
</dbReference>
<evidence type="ECO:0000256" key="11">
    <source>
        <dbReference type="ARBA" id="ARBA00023268"/>
    </source>
</evidence>
<reference evidence="14" key="1">
    <citation type="submission" date="2018-05" db="EMBL/GenBank/DDBJ databases">
        <authorList>
            <person name="Lanie J.A."/>
            <person name="Ng W.-L."/>
            <person name="Kazmierczak K.M."/>
            <person name="Andrzejewski T.M."/>
            <person name="Davidsen T.M."/>
            <person name="Wayne K.J."/>
            <person name="Tettelin H."/>
            <person name="Glass J.I."/>
            <person name="Rusch D."/>
            <person name="Podicherti R."/>
            <person name="Tsui H.-C.T."/>
            <person name="Winkler M.E."/>
        </authorList>
    </citation>
    <scope>NUCLEOTIDE SEQUENCE</scope>
</reference>
<dbReference type="SUPFAM" id="SSF51735">
    <property type="entry name" value="NAD(P)-binding Rossmann-fold domains"/>
    <property type="match status" value="1"/>
</dbReference>
<accession>A0A381SNC6</accession>
<dbReference type="Pfam" id="PF00763">
    <property type="entry name" value="THF_DHG_CYH"/>
    <property type="match status" value="1"/>
</dbReference>
<evidence type="ECO:0000256" key="7">
    <source>
        <dbReference type="ARBA" id="ARBA00022857"/>
    </source>
</evidence>
<evidence type="ECO:0000256" key="6">
    <source>
        <dbReference type="ARBA" id="ARBA00022801"/>
    </source>
</evidence>
<comment type="pathway">
    <text evidence="1">One-carbon metabolism; tetrahydrofolate interconversion.</text>
</comment>
<dbReference type="GO" id="GO:0000105">
    <property type="term" value="P:L-histidine biosynthetic process"/>
    <property type="evidence" value="ECO:0007669"/>
    <property type="project" value="UniProtKB-KW"/>
</dbReference>
<evidence type="ECO:0000256" key="4">
    <source>
        <dbReference type="ARBA" id="ARBA00022605"/>
    </source>
</evidence>
<keyword evidence="7" id="KW-0521">NADP</keyword>
<dbReference type="InterPro" id="IPR046346">
    <property type="entry name" value="Aminoacid_DH-like_N_sf"/>
</dbReference>
<dbReference type="AlphaFoldDB" id="A0A381SNC6"/>
<dbReference type="PANTHER" id="PTHR48099">
    <property type="entry name" value="C-1-TETRAHYDROFOLATE SYNTHASE, CYTOPLASMIC-RELATED"/>
    <property type="match status" value="1"/>
</dbReference>
<evidence type="ECO:0000259" key="13">
    <source>
        <dbReference type="Pfam" id="PF02882"/>
    </source>
</evidence>
<dbReference type="InterPro" id="IPR020631">
    <property type="entry name" value="THF_DH/CycHdrlase_NAD-bd_dom"/>
</dbReference>
<evidence type="ECO:0000256" key="9">
    <source>
        <dbReference type="ARBA" id="ARBA00023102"/>
    </source>
</evidence>
<dbReference type="GO" id="GO:0006164">
    <property type="term" value="P:purine nucleotide biosynthetic process"/>
    <property type="evidence" value="ECO:0007669"/>
    <property type="project" value="UniProtKB-KW"/>
</dbReference>
<keyword evidence="6" id="KW-0378">Hydrolase</keyword>
<dbReference type="GO" id="GO:0035999">
    <property type="term" value="P:tetrahydrofolate interconversion"/>
    <property type="evidence" value="ECO:0007669"/>
    <property type="project" value="TreeGrafter"/>
</dbReference>
<dbReference type="Gene3D" id="3.40.50.10860">
    <property type="entry name" value="Leucine Dehydrogenase, chain A, domain 1"/>
    <property type="match status" value="1"/>
</dbReference>
<name>A0A381SNC6_9ZZZZ</name>
<dbReference type="Pfam" id="PF02882">
    <property type="entry name" value="THF_DHG_CYH_C"/>
    <property type="match status" value="1"/>
</dbReference>
<dbReference type="CDD" id="cd01080">
    <property type="entry name" value="NAD_bind_m-THF_DH_Cyclohyd"/>
    <property type="match status" value="1"/>
</dbReference>
<keyword evidence="4" id="KW-0028">Amino-acid biosynthesis</keyword>
<dbReference type="NCBIfam" id="NF008058">
    <property type="entry name" value="PRK10792.1"/>
    <property type="match status" value="1"/>
</dbReference>
<dbReference type="InterPro" id="IPR036291">
    <property type="entry name" value="NAD(P)-bd_dom_sf"/>
</dbReference>
<evidence type="ECO:0000313" key="14">
    <source>
        <dbReference type="EMBL" id="SVA04959.1"/>
    </source>
</evidence>
<evidence type="ECO:0000256" key="1">
    <source>
        <dbReference type="ARBA" id="ARBA00004777"/>
    </source>
</evidence>
<evidence type="ECO:0000256" key="5">
    <source>
        <dbReference type="ARBA" id="ARBA00022755"/>
    </source>
</evidence>
<feature type="domain" description="Tetrahydrofolate dehydrogenase/cyclohydrolase catalytic" evidence="12">
    <location>
        <begin position="4"/>
        <end position="115"/>
    </location>
</feature>
<dbReference type="InterPro" id="IPR000672">
    <property type="entry name" value="THF_DH/CycHdrlase"/>
</dbReference>
<keyword evidence="8" id="KW-0560">Oxidoreductase</keyword>
<evidence type="ECO:0000256" key="10">
    <source>
        <dbReference type="ARBA" id="ARBA00023167"/>
    </source>
</evidence>
<keyword evidence="10" id="KW-0486">Methionine biosynthesis</keyword>
<evidence type="ECO:0000259" key="12">
    <source>
        <dbReference type="Pfam" id="PF00763"/>
    </source>
</evidence>
<dbReference type="Gene3D" id="3.40.50.720">
    <property type="entry name" value="NAD(P)-binding Rossmann-like Domain"/>
    <property type="match status" value="1"/>
</dbReference>
<organism evidence="14">
    <name type="scientific">marine metagenome</name>
    <dbReference type="NCBI Taxonomy" id="408172"/>
    <lineage>
        <taxon>unclassified sequences</taxon>
        <taxon>metagenomes</taxon>
        <taxon>ecological metagenomes</taxon>
    </lineage>
</organism>
<comment type="subunit">
    <text evidence="2">Homodimer.</text>
</comment>
<dbReference type="FunFam" id="3.40.50.720:FF:000094">
    <property type="entry name" value="Bifunctional protein FolD"/>
    <property type="match status" value="1"/>
</dbReference>
<dbReference type="InterPro" id="IPR020630">
    <property type="entry name" value="THF_DH/CycHdrlase_cat_dom"/>
</dbReference>
<proteinExistence type="inferred from homology"/>
<keyword evidence="3" id="KW-0554">One-carbon metabolism</keyword>
<dbReference type="InterPro" id="IPR020867">
    <property type="entry name" value="THF_DH/CycHdrlase_CS"/>
</dbReference>
<protein>
    <submittedName>
        <fullName evidence="14">Uncharacterized protein</fullName>
    </submittedName>
</protein>
<sequence length="287" mass="31057">MTIIDGKKIAKEIRHVITKEVKKCSRPPGLAVILVGDDTASEIYVKNKSRACVEVGFYSDQLHKSANITQDELLSEIHRLNANKSIDGILVQLPLPAHIDSNSIIEAIMPEKDVDGFSSENAGKLMHNKPYIRPCTPKGVMIMLATIDYDLKGKDCVIIGASNIVGRPMSMELLNAGATVQICHKDTKDIVEKVRAADVIVAAAGVTHLVKEDWVKEGAVVIDVGINRLENGTLTGDVDFDAIKDKALAISPVPGGVGPMTIATLLENTLAAYKINSRRLEEDTLNN</sequence>
<keyword evidence="11" id="KW-0511">Multifunctional enzyme</keyword>
<keyword evidence="9" id="KW-0368">Histidine biosynthesis</keyword>
<keyword evidence="5" id="KW-0658">Purine biosynthesis</keyword>
<gene>
    <name evidence="14" type="ORF">METZ01_LOCUS57813</name>
</gene>
<dbReference type="FunFam" id="3.40.50.10860:FF:000005">
    <property type="entry name" value="C-1-tetrahydrofolate synthase, cytoplasmic, putative"/>
    <property type="match status" value="1"/>
</dbReference>